<dbReference type="Gene3D" id="3.30.70.270">
    <property type="match status" value="1"/>
</dbReference>
<evidence type="ECO:0000313" key="5">
    <source>
        <dbReference type="EMBL" id="MDR7307953.1"/>
    </source>
</evidence>
<evidence type="ECO:0000256" key="3">
    <source>
        <dbReference type="SAM" id="Phobius"/>
    </source>
</evidence>
<dbReference type="InterPro" id="IPR029787">
    <property type="entry name" value="Nucleotide_cyclase"/>
</dbReference>
<dbReference type="RefSeq" id="WP_310344611.1">
    <property type="nucleotide sequence ID" value="NZ_JAVDXO010000008.1"/>
</dbReference>
<keyword evidence="3" id="KW-0812">Transmembrane</keyword>
<keyword evidence="6" id="KW-1185">Reference proteome</keyword>
<comment type="catalytic activity">
    <reaction evidence="2">
        <text>2 GTP = 3',3'-c-di-GMP + 2 diphosphate</text>
        <dbReference type="Rhea" id="RHEA:24898"/>
        <dbReference type="ChEBI" id="CHEBI:33019"/>
        <dbReference type="ChEBI" id="CHEBI:37565"/>
        <dbReference type="ChEBI" id="CHEBI:58805"/>
        <dbReference type="EC" id="2.7.7.65"/>
    </reaction>
</comment>
<protein>
    <recommendedName>
        <fullName evidence="1">diguanylate cyclase</fullName>
        <ecNumber evidence="1">2.7.7.65</ecNumber>
    </recommendedName>
</protein>
<feature type="transmembrane region" description="Helical" evidence="3">
    <location>
        <begin position="153"/>
        <end position="176"/>
    </location>
</feature>
<organism evidence="5 6">
    <name type="scientific">Rhodoferax saidenbachensis</name>
    <dbReference type="NCBI Taxonomy" id="1484693"/>
    <lineage>
        <taxon>Bacteria</taxon>
        <taxon>Pseudomonadati</taxon>
        <taxon>Pseudomonadota</taxon>
        <taxon>Betaproteobacteria</taxon>
        <taxon>Burkholderiales</taxon>
        <taxon>Comamonadaceae</taxon>
        <taxon>Rhodoferax</taxon>
    </lineage>
</organism>
<feature type="transmembrane region" description="Helical" evidence="3">
    <location>
        <begin position="12"/>
        <end position="32"/>
    </location>
</feature>
<feature type="transmembrane region" description="Helical" evidence="3">
    <location>
        <begin position="67"/>
        <end position="89"/>
    </location>
</feature>
<dbReference type="Pfam" id="PF00990">
    <property type="entry name" value="GGDEF"/>
    <property type="match status" value="1"/>
</dbReference>
<dbReference type="PANTHER" id="PTHR45138">
    <property type="entry name" value="REGULATORY COMPONENTS OF SENSORY TRANSDUCTION SYSTEM"/>
    <property type="match status" value="1"/>
</dbReference>
<evidence type="ECO:0000256" key="1">
    <source>
        <dbReference type="ARBA" id="ARBA00012528"/>
    </source>
</evidence>
<reference evidence="5 6" key="1">
    <citation type="submission" date="2023-07" db="EMBL/GenBank/DDBJ databases">
        <title>Sorghum-associated microbial communities from plants grown in Nebraska, USA.</title>
        <authorList>
            <person name="Schachtman D."/>
        </authorList>
    </citation>
    <scope>NUCLEOTIDE SEQUENCE [LARGE SCALE GENOMIC DNA]</scope>
    <source>
        <strain evidence="5 6">BE308</strain>
    </source>
</reference>
<dbReference type="SUPFAM" id="SSF55073">
    <property type="entry name" value="Nucleotide cyclase"/>
    <property type="match status" value="1"/>
</dbReference>
<dbReference type="PROSITE" id="PS50887">
    <property type="entry name" value="GGDEF"/>
    <property type="match status" value="1"/>
</dbReference>
<feature type="domain" description="GGDEF" evidence="4">
    <location>
        <begin position="257"/>
        <end position="397"/>
    </location>
</feature>
<feature type="transmembrane region" description="Helical" evidence="3">
    <location>
        <begin position="44"/>
        <end position="61"/>
    </location>
</feature>
<sequence>MNLGFPRLDPPTLLFSVAILAAMLGTVAFTMARGNIGSQSALRYWGKSMACGAGTFFLWTFTGYWPFIATFLIANLFAISAVPLGTIAYSKLFQVEPPKQVFQATVLFGLAGVLGTYFFDTSRGIAIFTMNASLAVQLAVMGHLVFRHRGEHTLGISVLATLVIAFLALTHSARAVTAIIGNTSAVIPTGNSITLIFYYLTFVAYISSTSIALFAINNEKNRRETVERLRRDGLTGLYTRTAFVEMEQEIENAGRIDGYALMMIDIDHFKSINDRFGHGGGDVVLAHVGRLLTNAFRLSDIVVRYGGEEFCVVLRACLETDAEKYASRLVKDANAQTVRLPDGKTARFTLSVGYASALPASSNNTLPESLQSVINRADAALYKAKEAGRNQAVSAAPLELLVAV</sequence>
<dbReference type="InterPro" id="IPR043128">
    <property type="entry name" value="Rev_trsase/Diguanyl_cyclase"/>
</dbReference>
<dbReference type="InterPro" id="IPR050469">
    <property type="entry name" value="Diguanylate_Cyclase"/>
</dbReference>
<dbReference type="InterPro" id="IPR000160">
    <property type="entry name" value="GGDEF_dom"/>
</dbReference>
<name>A0ABU1ZRE4_9BURK</name>
<dbReference type="Proteomes" id="UP001268089">
    <property type="component" value="Unassembled WGS sequence"/>
</dbReference>
<feature type="transmembrane region" description="Helical" evidence="3">
    <location>
        <begin position="125"/>
        <end position="146"/>
    </location>
</feature>
<evidence type="ECO:0000259" key="4">
    <source>
        <dbReference type="PROSITE" id="PS50887"/>
    </source>
</evidence>
<dbReference type="CDD" id="cd01949">
    <property type="entry name" value="GGDEF"/>
    <property type="match status" value="1"/>
</dbReference>
<proteinExistence type="predicted"/>
<gene>
    <name evidence="5" type="ORF">J2X15_003258</name>
</gene>
<comment type="caution">
    <text evidence="5">The sequence shown here is derived from an EMBL/GenBank/DDBJ whole genome shotgun (WGS) entry which is preliminary data.</text>
</comment>
<accession>A0ABU1ZRE4</accession>
<feature type="transmembrane region" description="Helical" evidence="3">
    <location>
        <begin position="101"/>
        <end position="119"/>
    </location>
</feature>
<evidence type="ECO:0000256" key="2">
    <source>
        <dbReference type="ARBA" id="ARBA00034247"/>
    </source>
</evidence>
<dbReference type="PANTHER" id="PTHR45138:SF9">
    <property type="entry name" value="DIGUANYLATE CYCLASE DGCM-RELATED"/>
    <property type="match status" value="1"/>
</dbReference>
<keyword evidence="3" id="KW-0472">Membrane</keyword>
<dbReference type="EC" id="2.7.7.65" evidence="1"/>
<feature type="transmembrane region" description="Helical" evidence="3">
    <location>
        <begin position="196"/>
        <end position="216"/>
    </location>
</feature>
<keyword evidence="3" id="KW-1133">Transmembrane helix</keyword>
<dbReference type="SMART" id="SM00267">
    <property type="entry name" value="GGDEF"/>
    <property type="match status" value="1"/>
</dbReference>
<dbReference type="NCBIfam" id="TIGR00254">
    <property type="entry name" value="GGDEF"/>
    <property type="match status" value="1"/>
</dbReference>
<evidence type="ECO:0000313" key="6">
    <source>
        <dbReference type="Proteomes" id="UP001268089"/>
    </source>
</evidence>
<dbReference type="EMBL" id="JAVDXO010000008">
    <property type="protein sequence ID" value="MDR7307953.1"/>
    <property type="molecule type" value="Genomic_DNA"/>
</dbReference>